<dbReference type="SUPFAM" id="SSF48371">
    <property type="entry name" value="ARM repeat"/>
    <property type="match status" value="1"/>
</dbReference>
<evidence type="ECO:0000256" key="3">
    <source>
        <dbReference type="ARBA" id="ARBA00023242"/>
    </source>
</evidence>
<dbReference type="STRING" id="1231657.A0A1Y1ZP85"/>
<keyword evidence="6" id="KW-1185">Reference proteome</keyword>
<dbReference type="InterPro" id="IPR016024">
    <property type="entry name" value="ARM-type_fold"/>
</dbReference>
<keyword evidence="3" id="KW-0539">Nucleus</keyword>
<dbReference type="OrthoDB" id="342531at2759"/>
<dbReference type="PANTHER" id="PTHR13213">
    <property type="entry name" value="MYB-BINDING PROTEIN 1A FAMILY MEMBER"/>
    <property type="match status" value="1"/>
</dbReference>
<comment type="caution">
    <text evidence="5">The sequence shown here is derived from an EMBL/GenBank/DDBJ whole genome shotgun (WGS) entry which is preliminary data.</text>
</comment>
<evidence type="ECO:0000313" key="6">
    <source>
        <dbReference type="Proteomes" id="UP000193144"/>
    </source>
</evidence>
<feature type="region of interest" description="Disordered" evidence="4">
    <location>
        <begin position="727"/>
        <end position="782"/>
    </location>
</feature>
<evidence type="ECO:0000313" key="5">
    <source>
        <dbReference type="EMBL" id="ORY11817.1"/>
    </source>
</evidence>
<proteinExistence type="inferred from homology"/>
<feature type="region of interest" description="Disordered" evidence="4">
    <location>
        <begin position="795"/>
        <end position="816"/>
    </location>
</feature>
<feature type="compositionally biased region" description="Acidic residues" evidence="4">
    <location>
        <begin position="772"/>
        <end position="782"/>
    </location>
</feature>
<dbReference type="AlphaFoldDB" id="A0A1Y1ZP85"/>
<accession>A0A1Y1ZP85</accession>
<dbReference type="Pfam" id="PF04931">
    <property type="entry name" value="DNA_pol_phi"/>
    <property type="match status" value="1"/>
</dbReference>
<evidence type="ECO:0000256" key="2">
    <source>
        <dbReference type="ARBA" id="ARBA00006809"/>
    </source>
</evidence>
<evidence type="ECO:0000256" key="4">
    <source>
        <dbReference type="SAM" id="MobiDB-lite"/>
    </source>
</evidence>
<dbReference type="PANTHER" id="PTHR13213:SF2">
    <property type="entry name" value="MYB-BINDING PROTEIN 1A"/>
    <property type="match status" value="1"/>
</dbReference>
<dbReference type="EMBL" id="MCFA01000057">
    <property type="protein sequence ID" value="ORY11817.1"/>
    <property type="molecule type" value="Genomic_DNA"/>
</dbReference>
<dbReference type="GO" id="GO:0005730">
    <property type="term" value="C:nucleolus"/>
    <property type="evidence" value="ECO:0007669"/>
    <property type="project" value="InterPro"/>
</dbReference>
<feature type="region of interest" description="Disordered" evidence="4">
    <location>
        <begin position="1"/>
        <end position="26"/>
    </location>
</feature>
<feature type="compositionally biased region" description="Acidic residues" evidence="4">
    <location>
        <begin position="805"/>
        <end position="816"/>
    </location>
</feature>
<dbReference type="InterPro" id="IPR007015">
    <property type="entry name" value="DNA_pol_V/MYBBP1A"/>
</dbReference>
<organism evidence="5 6">
    <name type="scientific">Clohesyomyces aquaticus</name>
    <dbReference type="NCBI Taxonomy" id="1231657"/>
    <lineage>
        <taxon>Eukaryota</taxon>
        <taxon>Fungi</taxon>
        <taxon>Dikarya</taxon>
        <taxon>Ascomycota</taxon>
        <taxon>Pezizomycotina</taxon>
        <taxon>Dothideomycetes</taxon>
        <taxon>Pleosporomycetidae</taxon>
        <taxon>Pleosporales</taxon>
        <taxon>Lindgomycetaceae</taxon>
        <taxon>Clohesyomyces</taxon>
    </lineage>
</organism>
<gene>
    <name evidence="5" type="ORF">BCR34DRAFT_564709</name>
</gene>
<dbReference type="GO" id="GO:0006355">
    <property type="term" value="P:regulation of DNA-templated transcription"/>
    <property type="evidence" value="ECO:0007669"/>
    <property type="project" value="InterPro"/>
</dbReference>
<sequence length="1011" mass="112399">MGKKSLKRDRDVPTGDAADVAPSKRRRHISGDDIKISKLYEDLAAESDEVRLEAAKQLILKFSPQNQPSSEAVGHALNRLIRGLCSQRKAARIGFCVTLTELLREVLVQNRGSISGLNLDVNEVLSLVEAKTKIEGNVPGQERRDHLIGRLFGYKAVVESSILFEPELSLECWKTVLDRIYGMARDIPWLREECGMILCEAIQHLQSKSAPEECIQGLIEHLASFQLSNTPEGVAIWLTVRAVFPEAVLPEQTWHKKDPLHKKERSRLAKVLKEDFGSTSDGKDGPAIKSAAANPNPIFAWDVVLEEILQRDQRQRSKNDDSSKLQFAQFWVETVDGNLMSSSASHEKKSWGFKLLAKMATSAPQWALPALFSPNLMRSLLNQSKKEDRFLHAAAQASLKAIQARVLREPSAAAPIFTALTSKNGNLELDRITKTKTLGDIVLSTDDETLTKVVRHLGSLILRPDSQDETIAETRRRNIADMLLSIVRGYKDYDNIGTKVEEEGSWLRSLLIIMIDNAYFIPAPSAKTSKIPLPSIRESTRKIFQERLTSCLSRLLGIDSAAGPSYSLAVLRMICSRAATSKTLVPVLQVDGSITETINKAFETLDTITSKASGKTAEGFVLLYSLALLQVYEGDGDAVLMLDDLDASYGALSKIKTKNTTQGHDAFVEILLSFLGNPRALFRRIAQQAFTILASDLTHEGLQSLTDILDTEESIAGQRLLFAHGDEEVEEASGDDSEEDSDVEMVEGEADNSENDNDSDGSESEPQRDQDSDVDDEDSGDDEELTAFNNLLAQALQTKPTLNGEGEEESSDDEDMDDEQMMALDPHLSKIFKERSKISKKKQREEAKQTVVQFKSRVLDLLSIYMEKQYSNPLTFLVLLPVLRRLRPGGNKQMADKSWKLLKGYFETRAHHKAALPRPAGDEIDGAWEILRGIHEEMKEGGSNLHTMACSKASLHIVKALVALDRDNCAEVANIYSETWKECFGDPSSAVQGIVFTDFQNWWATSKKQEK</sequence>
<comment type="similarity">
    <text evidence="2">Belongs to the MYBBP1A family.</text>
</comment>
<feature type="compositionally biased region" description="Acidic residues" evidence="4">
    <location>
        <begin position="727"/>
        <end position="763"/>
    </location>
</feature>
<dbReference type="GO" id="GO:0000182">
    <property type="term" value="F:rDNA binding"/>
    <property type="evidence" value="ECO:0007669"/>
    <property type="project" value="TreeGrafter"/>
</dbReference>
<protein>
    <submittedName>
        <fullName evidence="5">DNA polymerase phi-domain-containing protein</fullName>
    </submittedName>
</protein>
<comment type="subcellular location">
    <subcellularLocation>
        <location evidence="1">Nucleus</location>
    </subcellularLocation>
</comment>
<dbReference type="Proteomes" id="UP000193144">
    <property type="component" value="Unassembled WGS sequence"/>
</dbReference>
<evidence type="ECO:0000256" key="1">
    <source>
        <dbReference type="ARBA" id="ARBA00004123"/>
    </source>
</evidence>
<name>A0A1Y1ZP85_9PLEO</name>
<reference evidence="5 6" key="1">
    <citation type="submission" date="2016-07" db="EMBL/GenBank/DDBJ databases">
        <title>Pervasive Adenine N6-methylation of Active Genes in Fungi.</title>
        <authorList>
            <consortium name="DOE Joint Genome Institute"/>
            <person name="Mondo S.J."/>
            <person name="Dannebaum R.O."/>
            <person name="Kuo R.C."/>
            <person name="Labutti K."/>
            <person name="Haridas S."/>
            <person name="Kuo A."/>
            <person name="Salamov A."/>
            <person name="Ahrendt S.R."/>
            <person name="Lipzen A."/>
            <person name="Sullivan W."/>
            <person name="Andreopoulos W.B."/>
            <person name="Clum A."/>
            <person name="Lindquist E."/>
            <person name="Daum C."/>
            <person name="Ramamoorthy G.K."/>
            <person name="Gryganskyi A."/>
            <person name="Culley D."/>
            <person name="Magnuson J.K."/>
            <person name="James T.Y."/>
            <person name="O'Malley M.A."/>
            <person name="Stajich J.E."/>
            <person name="Spatafora J.W."/>
            <person name="Visel A."/>
            <person name="Grigoriev I.V."/>
        </authorList>
    </citation>
    <scope>NUCLEOTIDE SEQUENCE [LARGE SCALE GENOMIC DNA]</scope>
    <source>
        <strain evidence="5 6">CBS 115471</strain>
    </source>
</reference>